<dbReference type="RefSeq" id="XP_728869.1">
    <property type="nucleotide sequence ID" value="XM_723776.1"/>
</dbReference>
<feature type="transmembrane region" description="Helical" evidence="2">
    <location>
        <begin position="106"/>
        <end position="125"/>
    </location>
</feature>
<dbReference type="EMBL" id="LK934639">
    <property type="protein sequence ID" value="CDU19158.1"/>
    <property type="molecule type" value="Genomic_DNA"/>
</dbReference>
<dbReference type="OMA" id="MKKFYES"/>
<evidence type="ECO:0000256" key="2">
    <source>
        <dbReference type="SAM" id="Phobius"/>
    </source>
</evidence>
<evidence type="ECO:0000313" key="5">
    <source>
        <dbReference type="Proteomes" id="UP000072874"/>
    </source>
</evidence>
<dbReference type="VEuPathDB" id="PlasmoDB:Py17XNL_001105859"/>
<dbReference type="VEuPathDB" id="PlasmoDB:PYYM_1148600"/>
<dbReference type="OrthoDB" id="372990at2759"/>
<reference evidence="3" key="3">
    <citation type="submission" date="2014-05" db="EMBL/GenBank/DDBJ databases">
        <authorList>
            <person name="Aslett A.Martin."/>
            <person name="De Silva Nishadi"/>
        </authorList>
    </citation>
    <scope>NUCLEOTIDE SEQUENCE</scope>
    <source>
        <strain evidence="3">YM</strain>
    </source>
</reference>
<evidence type="ECO:0000313" key="3">
    <source>
        <dbReference type="EMBL" id="CDU19158.1"/>
    </source>
</evidence>
<dbReference type="Proteomes" id="UP000072874">
    <property type="component" value="Chromosome 11"/>
</dbReference>
<accession>A0A077Y6X9</accession>
<dbReference type="AlphaFoldDB" id="A0A077Y6X9"/>
<feature type="region of interest" description="Disordered" evidence="1">
    <location>
        <begin position="1"/>
        <end position="24"/>
    </location>
</feature>
<evidence type="ECO:0000313" key="6">
    <source>
        <dbReference type="Proteomes" id="UP000072904"/>
    </source>
</evidence>
<organism evidence="3 6">
    <name type="scientific">Plasmodium yoelii</name>
    <dbReference type="NCBI Taxonomy" id="5861"/>
    <lineage>
        <taxon>Eukaryota</taxon>
        <taxon>Sar</taxon>
        <taxon>Alveolata</taxon>
        <taxon>Apicomplexa</taxon>
        <taxon>Aconoidasida</taxon>
        <taxon>Haemosporida</taxon>
        <taxon>Plasmodiidae</taxon>
        <taxon>Plasmodium</taxon>
        <taxon>Plasmodium (Vinckeia)</taxon>
    </lineage>
</organism>
<reference evidence="5 6" key="1">
    <citation type="journal article" date="2014" name="BMC Biol.">
        <title>A comprehensive evaluation of rodent malaria parasite genomes and gene expression.</title>
        <authorList>
            <person name="Otto T.D."/>
            <person name="Bohme U."/>
            <person name="Jackson A.P."/>
            <person name="Hunt M."/>
            <person name="Franke-Fayard B."/>
            <person name="Hoeijmakers W.A."/>
            <person name="Religa A.A."/>
            <person name="Robertson L."/>
            <person name="Sanders M."/>
            <person name="Ogun S.A."/>
            <person name="Cunningham D."/>
            <person name="Erhart A."/>
            <person name="Billker O."/>
            <person name="Khan S.M."/>
            <person name="Stunnenberg H.G."/>
            <person name="Langhorne J."/>
            <person name="Holder A.A."/>
            <person name="Waters A.P."/>
            <person name="Newbold C.I."/>
            <person name="Pain A."/>
            <person name="Berriman M."/>
            <person name="Janse C.J."/>
        </authorList>
    </citation>
    <scope>NUCLEOTIDE SEQUENCE [LARGE SCALE GENOMIC DNA]</scope>
    <source>
        <strain evidence="4 5">17X</strain>
        <strain evidence="3 6">YM</strain>
    </source>
</reference>
<dbReference type="KEGG" id="pyo:PY17X_1147600"/>
<keyword evidence="2" id="KW-1133">Transmembrane helix</keyword>
<dbReference type="VEuPathDB" id="PlasmoDB:PY17X_1147600"/>
<keyword evidence="2" id="KW-0472">Membrane</keyword>
<evidence type="ECO:0000313" key="4">
    <source>
        <dbReference type="EMBL" id="VTZ79743.1"/>
    </source>
</evidence>
<reference evidence="4" key="4">
    <citation type="submission" date="2019-05" db="EMBL/GenBank/DDBJ databases">
        <authorList>
            <consortium name="Pathogen Informatics"/>
        </authorList>
    </citation>
    <scope>NUCLEOTIDE SEQUENCE</scope>
    <source>
        <strain evidence="4">17X</strain>
    </source>
</reference>
<dbReference type="Proteomes" id="UP000072904">
    <property type="component" value="Chromosome 11"/>
</dbReference>
<feature type="compositionally biased region" description="Basic and acidic residues" evidence="1">
    <location>
        <begin position="1"/>
        <end position="16"/>
    </location>
</feature>
<name>A0A077Y6X9_PLAYE</name>
<feature type="compositionally biased region" description="Acidic residues" evidence="1">
    <location>
        <begin position="55"/>
        <end position="70"/>
    </location>
</feature>
<dbReference type="VEuPathDB" id="PlasmoDB:PY01145"/>
<feature type="compositionally biased region" description="Basic and acidic residues" evidence="1">
    <location>
        <begin position="71"/>
        <end position="82"/>
    </location>
</feature>
<proteinExistence type="predicted"/>
<feature type="region of interest" description="Disordered" evidence="1">
    <location>
        <begin position="54"/>
        <end position="92"/>
    </location>
</feature>
<dbReference type="EMBL" id="LM993665">
    <property type="protein sequence ID" value="VTZ79743.1"/>
    <property type="molecule type" value="Genomic_DNA"/>
</dbReference>
<evidence type="ECO:0000256" key="1">
    <source>
        <dbReference type="SAM" id="MobiDB-lite"/>
    </source>
</evidence>
<sequence length="166" mass="18686">MAHSAKEEGKTMHPQDEDPAELSKYIAKESSATFSYLKKAENCMKKFYESYLVPNEDDDSSRENSDEDSEEDKKKNESDDKKEKKKRKKKPQTLLSTIKHNVSKSMTIPNFIIFGFIFFFMVIAYSSMTKHRQIGYAAGFLGDASQRAARPAGCTCGGHKAAAAHK</sequence>
<protein>
    <submittedName>
        <fullName evidence="4">Membrane associated histidine-rich protein 1a, putative</fullName>
    </submittedName>
</protein>
<keyword evidence="2" id="KW-0812">Transmembrane</keyword>
<dbReference type="GeneID" id="3801413"/>
<reference evidence="4" key="2">
    <citation type="submission" date="2014-05" db="EMBL/GenBank/DDBJ databases">
        <authorList>
            <person name="Aslett M.A."/>
            <person name="De Silva N."/>
        </authorList>
    </citation>
    <scope>NUCLEOTIDE SEQUENCE</scope>
    <source>
        <strain evidence="4">17X</strain>
    </source>
</reference>
<gene>
    <name evidence="4" type="ORF">PY17X_1147600</name>
    <name evidence="3" type="ORF">PYYM_1148600</name>
</gene>